<evidence type="ECO:0000313" key="3">
    <source>
        <dbReference type="Proteomes" id="UP001317191"/>
    </source>
</evidence>
<dbReference type="RefSeq" id="WP_250591642.1">
    <property type="nucleotide sequence ID" value="NZ_JAMLJM010000002.1"/>
</dbReference>
<evidence type="ECO:0000313" key="2">
    <source>
        <dbReference type="EMBL" id="MCL9808462.1"/>
    </source>
</evidence>
<gene>
    <name evidence="2" type="ORF">NAT50_03735</name>
</gene>
<organism evidence="2 3">
    <name type="scientific">Flavobacterium luminosum</name>
    <dbReference type="NCBI Taxonomy" id="2949086"/>
    <lineage>
        <taxon>Bacteria</taxon>
        <taxon>Pseudomonadati</taxon>
        <taxon>Bacteroidota</taxon>
        <taxon>Flavobacteriia</taxon>
        <taxon>Flavobacteriales</taxon>
        <taxon>Flavobacteriaceae</taxon>
        <taxon>Flavobacterium</taxon>
    </lineage>
</organism>
<proteinExistence type="predicted"/>
<name>A0ABT0TLW6_9FLAO</name>
<dbReference type="EMBL" id="JAMLJM010000002">
    <property type="protein sequence ID" value="MCL9808462.1"/>
    <property type="molecule type" value="Genomic_DNA"/>
</dbReference>
<reference evidence="2 3" key="1">
    <citation type="submission" date="2022-05" db="EMBL/GenBank/DDBJ databases">
        <title>Flavobacterium sp., isolated from activated sludge.</title>
        <authorList>
            <person name="Ran Q."/>
        </authorList>
    </citation>
    <scope>NUCLEOTIDE SEQUENCE [LARGE SCALE GENOMIC DNA]</scope>
    <source>
        <strain evidence="2 3">HXWNR70</strain>
    </source>
</reference>
<dbReference type="Proteomes" id="UP001317191">
    <property type="component" value="Unassembled WGS sequence"/>
</dbReference>
<sequence>MTNLFTVIVMLIASMVSVQNSSFEEGRENALPTCENVNFKEAIELFATFKPESTLHPNGGLDRTEAELTNVKNHL</sequence>
<evidence type="ECO:0000256" key="1">
    <source>
        <dbReference type="SAM" id="MobiDB-lite"/>
    </source>
</evidence>
<protein>
    <submittedName>
        <fullName evidence="2">Uncharacterized protein</fullName>
    </submittedName>
</protein>
<comment type="caution">
    <text evidence="2">The sequence shown here is derived from an EMBL/GenBank/DDBJ whole genome shotgun (WGS) entry which is preliminary data.</text>
</comment>
<keyword evidence="3" id="KW-1185">Reference proteome</keyword>
<accession>A0ABT0TLW6</accession>
<feature type="region of interest" description="Disordered" evidence="1">
    <location>
        <begin position="56"/>
        <end position="75"/>
    </location>
</feature>